<dbReference type="Gene3D" id="3.40.50.620">
    <property type="entry name" value="HUPs"/>
    <property type="match status" value="1"/>
</dbReference>
<dbReference type="GeneID" id="74940956"/>
<evidence type="ECO:0000259" key="1">
    <source>
        <dbReference type="Pfam" id="PF00582"/>
    </source>
</evidence>
<reference evidence="2" key="1">
    <citation type="submission" date="2022-09" db="EMBL/GenBank/DDBJ databases">
        <title>Diverse halophilic archaea isolated from saline environments.</title>
        <authorList>
            <person name="Cui H.-L."/>
        </authorList>
    </citation>
    <scope>NUCLEOTIDE SEQUENCE</scope>
    <source>
        <strain evidence="2">ZS-35-S2</strain>
    </source>
</reference>
<name>A0A9E7U8J1_9EURY</name>
<dbReference type="SUPFAM" id="SSF52402">
    <property type="entry name" value="Adenine nucleotide alpha hydrolases-like"/>
    <property type="match status" value="1"/>
</dbReference>
<keyword evidence="3" id="KW-1185">Reference proteome</keyword>
<evidence type="ECO:0000313" key="3">
    <source>
        <dbReference type="Proteomes" id="UP001057580"/>
    </source>
</evidence>
<gene>
    <name evidence="2" type="ORF">N0B31_01000</name>
</gene>
<dbReference type="InterPro" id="IPR006016">
    <property type="entry name" value="UspA"/>
</dbReference>
<dbReference type="InterPro" id="IPR014729">
    <property type="entry name" value="Rossmann-like_a/b/a_fold"/>
</dbReference>
<dbReference type="KEGG" id="ssai:N0B31_01000"/>
<dbReference type="EMBL" id="CP104003">
    <property type="protein sequence ID" value="UWM54871.1"/>
    <property type="molecule type" value="Genomic_DNA"/>
</dbReference>
<protein>
    <submittedName>
        <fullName evidence="2">Universal stress protein</fullName>
    </submittedName>
</protein>
<accession>A0A9E7U8J1</accession>
<organism evidence="2 3">
    <name type="scientific">Salinirubellus salinus</name>
    <dbReference type="NCBI Taxonomy" id="1364945"/>
    <lineage>
        <taxon>Archaea</taxon>
        <taxon>Methanobacteriati</taxon>
        <taxon>Methanobacteriota</taxon>
        <taxon>Stenosarchaea group</taxon>
        <taxon>Halobacteria</taxon>
        <taxon>Halobacteriales</taxon>
        <taxon>Natronomonadaceae</taxon>
        <taxon>Salinirubellus</taxon>
    </lineage>
</organism>
<dbReference type="Pfam" id="PF00582">
    <property type="entry name" value="Usp"/>
    <property type="match status" value="1"/>
</dbReference>
<proteinExistence type="predicted"/>
<dbReference type="CDD" id="cd00293">
    <property type="entry name" value="USP-like"/>
    <property type="match status" value="1"/>
</dbReference>
<dbReference type="Proteomes" id="UP001057580">
    <property type="component" value="Chromosome"/>
</dbReference>
<sequence length="169" mass="18340">MTFVVAFDGSELAEAALVRAVEFNKVLGDRVVAVTIIPDGNRSYARERGWLDAGEPFDREDILAGVHEQVSRLAPAADFVHRTVDEHATAGTIASRLRTLALDEEATLVFVGSENAGRLATTLSSVGSTVAAGDAYDVVIVRHPRPSAVEAVRDRSPFRREKSEFFLTE</sequence>
<dbReference type="RefSeq" id="WP_260593875.1">
    <property type="nucleotide sequence ID" value="NZ_CP104003.1"/>
</dbReference>
<feature type="domain" description="UspA" evidence="1">
    <location>
        <begin position="2"/>
        <end position="142"/>
    </location>
</feature>
<evidence type="ECO:0000313" key="2">
    <source>
        <dbReference type="EMBL" id="UWM54871.1"/>
    </source>
</evidence>
<dbReference type="AlphaFoldDB" id="A0A9E7U8J1"/>